<comment type="caution">
    <text evidence="3">The sequence shown here is derived from an EMBL/GenBank/DDBJ whole genome shotgun (WGS) entry which is preliminary data.</text>
</comment>
<evidence type="ECO:0000256" key="1">
    <source>
        <dbReference type="ARBA" id="ARBA00008164"/>
    </source>
</evidence>
<evidence type="ECO:0000259" key="2">
    <source>
        <dbReference type="SMART" id="SM00244"/>
    </source>
</evidence>
<sequence length="247" mass="26951">MRIRRTYLTVLEYQRAVRFHDGRLSRVLEPGRHRYQVRRDSHVTVDLRPRMLTVPGQEILTSDGVGVRVSLLARWKITSPTVYVSASTSAEVELYALLQVAARQTVGERAAESIVTDRSALGQAVLTAALALEPARLGIEVELVDVRDVMFPGEVRRAFSQVVLAREEARANLERARGEVAAMRALANAARMARGNPELMTLRTLQTIAESNASVVVLPGAVTAPATQAAIIDALPTDPRPATDQPG</sequence>
<dbReference type="CDD" id="cd13438">
    <property type="entry name" value="SPFH_eoslipins_u2"/>
    <property type="match status" value="1"/>
</dbReference>
<comment type="similarity">
    <text evidence="1">Belongs to the band 7/mec-2 family.</text>
</comment>
<dbReference type="EMBL" id="JAEACQ010000277">
    <property type="protein sequence ID" value="MBL7631572.1"/>
    <property type="molecule type" value="Genomic_DNA"/>
</dbReference>
<dbReference type="RefSeq" id="WP_203002758.1">
    <property type="nucleotide sequence ID" value="NZ_JADWYU010000189.1"/>
</dbReference>
<organism evidence="3 4">
    <name type="scientific">Frankia nepalensis</name>
    <dbReference type="NCBI Taxonomy" id="1836974"/>
    <lineage>
        <taxon>Bacteria</taxon>
        <taxon>Bacillati</taxon>
        <taxon>Actinomycetota</taxon>
        <taxon>Actinomycetes</taxon>
        <taxon>Frankiales</taxon>
        <taxon>Frankiaceae</taxon>
        <taxon>Frankia</taxon>
    </lineage>
</organism>
<dbReference type="InterPro" id="IPR001107">
    <property type="entry name" value="Band_7"/>
</dbReference>
<dbReference type="InterPro" id="IPR036013">
    <property type="entry name" value="Band_7/SPFH_dom_sf"/>
</dbReference>
<dbReference type="GO" id="GO:0005886">
    <property type="term" value="C:plasma membrane"/>
    <property type="evidence" value="ECO:0007669"/>
    <property type="project" value="InterPro"/>
</dbReference>
<dbReference type="SUPFAM" id="SSF117892">
    <property type="entry name" value="Band 7/SPFH domain"/>
    <property type="match status" value="1"/>
</dbReference>
<name>A0A937RJT5_9ACTN</name>
<accession>A0A937RJT5</accession>
<evidence type="ECO:0000313" key="4">
    <source>
        <dbReference type="Proteomes" id="UP000604475"/>
    </source>
</evidence>
<dbReference type="PANTHER" id="PTHR10264">
    <property type="entry name" value="BAND 7 PROTEIN-RELATED"/>
    <property type="match status" value="1"/>
</dbReference>
<dbReference type="PRINTS" id="PR00721">
    <property type="entry name" value="STOMATIN"/>
</dbReference>
<dbReference type="Gene3D" id="3.30.479.30">
    <property type="entry name" value="Band 7 domain"/>
    <property type="match status" value="1"/>
</dbReference>
<dbReference type="Gene3D" id="6.10.250.2090">
    <property type="match status" value="1"/>
</dbReference>
<keyword evidence="4" id="KW-1185">Reference proteome</keyword>
<dbReference type="Pfam" id="PF01145">
    <property type="entry name" value="Band_7"/>
    <property type="match status" value="1"/>
</dbReference>
<dbReference type="Proteomes" id="UP000604475">
    <property type="component" value="Unassembled WGS sequence"/>
</dbReference>
<dbReference type="AlphaFoldDB" id="A0A937RJT5"/>
<gene>
    <name evidence="3" type="ORF">I7412_31320</name>
</gene>
<protein>
    <submittedName>
        <fullName evidence="3">Slipin family protein</fullName>
    </submittedName>
</protein>
<dbReference type="InterPro" id="IPR001972">
    <property type="entry name" value="Stomatin_HflK_fam"/>
</dbReference>
<dbReference type="InterPro" id="IPR043202">
    <property type="entry name" value="Band-7_stomatin-like"/>
</dbReference>
<evidence type="ECO:0000313" key="3">
    <source>
        <dbReference type="EMBL" id="MBL7631572.1"/>
    </source>
</evidence>
<dbReference type="SMART" id="SM00244">
    <property type="entry name" value="PHB"/>
    <property type="match status" value="1"/>
</dbReference>
<feature type="domain" description="Band 7" evidence="2">
    <location>
        <begin position="5"/>
        <end position="163"/>
    </location>
</feature>
<proteinExistence type="inferred from homology"/>
<reference evidence="3" key="1">
    <citation type="submission" date="2020-12" db="EMBL/GenBank/DDBJ databases">
        <title>Genomic characterization of non-nitrogen-fixing Frankia strains.</title>
        <authorList>
            <person name="Carlos-Shanley C."/>
            <person name="Guerra T."/>
            <person name="Hahn D."/>
        </authorList>
    </citation>
    <scope>NUCLEOTIDE SEQUENCE</scope>
    <source>
        <strain evidence="3">CN6</strain>
    </source>
</reference>
<dbReference type="PANTHER" id="PTHR10264:SF83">
    <property type="entry name" value="BLL5629 PROTEIN"/>
    <property type="match status" value="1"/>
</dbReference>